<evidence type="ECO:0000256" key="2">
    <source>
        <dbReference type="ARBA" id="ARBA00035112"/>
    </source>
</evidence>
<evidence type="ECO:0008006" key="6">
    <source>
        <dbReference type="Google" id="ProtNLM"/>
    </source>
</evidence>
<reference evidence="4" key="1">
    <citation type="submission" date="2023-03" db="EMBL/GenBank/DDBJ databases">
        <title>Massive genome expansion in bonnet fungi (Mycena s.s.) driven by repeated elements and novel gene families across ecological guilds.</title>
        <authorList>
            <consortium name="Lawrence Berkeley National Laboratory"/>
            <person name="Harder C.B."/>
            <person name="Miyauchi S."/>
            <person name="Viragh M."/>
            <person name="Kuo A."/>
            <person name="Thoen E."/>
            <person name="Andreopoulos B."/>
            <person name="Lu D."/>
            <person name="Skrede I."/>
            <person name="Drula E."/>
            <person name="Henrissat B."/>
            <person name="Morin E."/>
            <person name="Kohler A."/>
            <person name="Barry K."/>
            <person name="LaButti K."/>
            <person name="Morin E."/>
            <person name="Salamov A."/>
            <person name="Lipzen A."/>
            <person name="Mereny Z."/>
            <person name="Hegedus B."/>
            <person name="Baldrian P."/>
            <person name="Stursova M."/>
            <person name="Weitz H."/>
            <person name="Taylor A."/>
            <person name="Grigoriev I.V."/>
            <person name="Nagy L.G."/>
            <person name="Martin F."/>
            <person name="Kauserud H."/>
        </authorList>
    </citation>
    <scope>NUCLEOTIDE SEQUENCE</scope>
    <source>
        <strain evidence="4">CBHHK002</strain>
    </source>
</reference>
<keyword evidence="3" id="KW-0812">Transmembrane</keyword>
<comment type="similarity">
    <text evidence="2">Belongs to the ustYa family.</text>
</comment>
<gene>
    <name evidence="4" type="ORF">DFH08DRAFT_931071</name>
</gene>
<protein>
    <recommendedName>
        <fullName evidence="6">Oxidase ustYa</fullName>
    </recommendedName>
</protein>
<keyword evidence="3" id="KW-1133">Transmembrane helix</keyword>
<accession>A0AAD7AJ75</accession>
<dbReference type="InterPro" id="IPR021765">
    <property type="entry name" value="UstYa-like"/>
</dbReference>
<dbReference type="GO" id="GO:0043386">
    <property type="term" value="P:mycotoxin biosynthetic process"/>
    <property type="evidence" value="ECO:0007669"/>
    <property type="project" value="InterPro"/>
</dbReference>
<dbReference type="AlphaFoldDB" id="A0AAD7AJ75"/>
<name>A0AAD7AJ75_9AGAR</name>
<comment type="caution">
    <text evidence="4">The sequence shown here is derived from an EMBL/GenBank/DDBJ whole genome shotgun (WGS) entry which is preliminary data.</text>
</comment>
<dbReference type="Pfam" id="PF11807">
    <property type="entry name" value="UstYa"/>
    <property type="match status" value="1"/>
</dbReference>
<evidence type="ECO:0000313" key="4">
    <source>
        <dbReference type="EMBL" id="KAJ7360686.1"/>
    </source>
</evidence>
<dbReference type="PANTHER" id="PTHR33365:SF4">
    <property type="entry name" value="CYCLOCHLOROTINE BIOSYNTHESIS PROTEIN O"/>
    <property type="match status" value="1"/>
</dbReference>
<dbReference type="EMBL" id="JARIHO010000005">
    <property type="protein sequence ID" value="KAJ7360686.1"/>
    <property type="molecule type" value="Genomic_DNA"/>
</dbReference>
<keyword evidence="3" id="KW-0472">Membrane</keyword>
<feature type="transmembrane region" description="Helical" evidence="3">
    <location>
        <begin position="20"/>
        <end position="40"/>
    </location>
</feature>
<proteinExistence type="inferred from homology"/>
<keyword evidence="5" id="KW-1185">Reference proteome</keyword>
<dbReference type="Proteomes" id="UP001218218">
    <property type="component" value="Unassembled WGS sequence"/>
</dbReference>
<evidence type="ECO:0000256" key="3">
    <source>
        <dbReference type="SAM" id="Phobius"/>
    </source>
</evidence>
<evidence type="ECO:0000313" key="5">
    <source>
        <dbReference type="Proteomes" id="UP001218218"/>
    </source>
</evidence>
<organism evidence="4 5">
    <name type="scientific">Mycena albidolilacea</name>
    <dbReference type="NCBI Taxonomy" id="1033008"/>
    <lineage>
        <taxon>Eukaryota</taxon>
        <taxon>Fungi</taxon>
        <taxon>Dikarya</taxon>
        <taxon>Basidiomycota</taxon>
        <taxon>Agaricomycotina</taxon>
        <taxon>Agaricomycetes</taxon>
        <taxon>Agaricomycetidae</taxon>
        <taxon>Agaricales</taxon>
        <taxon>Marasmiineae</taxon>
        <taxon>Mycenaceae</taxon>
        <taxon>Mycena</taxon>
    </lineage>
</organism>
<evidence type="ECO:0000256" key="1">
    <source>
        <dbReference type="ARBA" id="ARBA00004685"/>
    </source>
</evidence>
<dbReference type="PANTHER" id="PTHR33365">
    <property type="entry name" value="YALI0B05434P"/>
    <property type="match status" value="1"/>
</dbReference>
<comment type="pathway">
    <text evidence="1">Mycotoxin biosynthesis.</text>
</comment>
<sequence length="195" mass="21905">MHWTDPSPPAPRYARPLRFAATFFLCGMVILAIVQGAINLTRRPEPAVVQLYPGTSPVWDLGPLGLVKMAMEDTVNLQLNDTNAAAQWASMIPANDGIVRVGPDRQPYMLSMFHQLKCLDILRRMYVEDHGGALDGVGRHCLNYLRQTLLCRSDLRLETVQDPDGAHAVDMWGDLTCTDWRQVYARVEENEKITA</sequence>